<proteinExistence type="predicted"/>
<evidence type="ECO:0000313" key="2">
    <source>
        <dbReference type="Proteomes" id="UP000054630"/>
    </source>
</evidence>
<gene>
    <name evidence="1" type="ORF">T07_8976</name>
</gene>
<accession>A0A0V0RQH7</accession>
<name>A0A0V0RQH7_9BILA</name>
<keyword evidence="2" id="KW-1185">Reference proteome</keyword>
<reference evidence="1 2" key="1">
    <citation type="submission" date="2015-01" db="EMBL/GenBank/DDBJ databases">
        <title>Evolution of Trichinella species and genotypes.</title>
        <authorList>
            <person name="Korhonen P.K."/>
            <person name="Edoardo P."/>
            <person name="Giuseppe L.R."/>
            <person name="Gasser R.B."/>
        </authorList>
    </citation>
    <scope>NUCLEOTIDE SEQUENCE [LARGE SCALE GENOMIC DNA]</scope>
    <source>
        <strain evidence="1">ISS37</strain>
    </source>
</reference>
<sequence>MFEKVLYKGRVSFFLYFLFAFSHNKGTAFCVLCGRALARECADDDDRHPSAHEDNDQSRSRTVALHSYVCKTTGPVLIIPRTMPRCPPAKITRQCLTIATHAENRPDRWLAISLGSTSLFAQSADPLLRNVPFVQLARFNASTILNNVMVKKLNGLNLK</sequence>
<comment type="caution">
    <text evidence="1">The sequence shown here is derived from an EMBL/GenBank/DDBJ whole genome shotgun (WGS) entry which is preliminary data.</text>
</comment>
<evidence type="ECO:0000313" key="1">
    <source>
        <dbReference type="EMBL" id="KRX16750.1"/>
    </source>
</evidence>
<dbReference type="EMBL" id="JYDL01000100">
    <property type="protein sequence ID" value="KRX16750.1"/>
    <property type="molecule type" value="Genomic_DNA"/>
</dbReference>
<dbReference type="Proteomes" id="UP000054630">
    <property type="component" value="Unassembled WGS sequence"/>
</dbReference>
<organism evidence="1 2">
    <name type="scientific">Trichinella nelsoni</name>
    <dbReference type="NCBI Taxonomy" id="6336"/>
    <lineage>
        <taxon>Eukaryota</taxon>
        <taxon>Metazoa</taxon>
        <taxon>Ecdysozoa</taxon>
        <taxon>Nematoda</taxon>
        <taxon>Enoplea</taxon>
        <taxon>Dorylaimia</taxon>
        <taxon>Trichinellida</taxon>
        <taxon>Trichinellidae</taxon>
        <taxon>Trichinella</taxon>
    </lineage>
</organism>
<protein>
    <submittedName>
        <fullName evidence="1">Uncharacterized protein</fullName>
    </submittedName>
</protein>
<dbReference type="AlphaFoldDB" id="A0A0V0RQH7"/>